<reference evidence="1 2" key="1">
    <citation type="submission" date="2016-02" db="EMBL/GenBank/DDBJ databases">
        <title>Genome analysis of coral dinoflagellate symbionts highlights evolutionary adaptations to a symbiotic lifestyle.</title>
        <authorList>
            <person name="Aranda M."/>
            <person name="Li Y."/>
            <person name="Liew Y.J."/>
            <person name="Baumgarten S."/>
            <person name="Simakov O."/>
            <person name="Wilson M."/>
            <person name="Piel J."/>
            <person name="Ashoor H."/>
            <person name="Bougouffa S."/>
            <person name="Bajic V.B."/>
            <person name="Ryu T."/>
            <person name="Ravasi T."/>
            <person name="Bayer T."/>
            <person name="Micklem G."/>
            <person name="Kim H."/>
            <person name="Bhak J."/>
            <person name="Lajeunesse T.C."/>
            <person name="Voolstra C.R."/>
        </authorList>
    </citation>
    <scope>NUCLEOTIDE SEQUENCE [LARGE SCALE GENOMIC DNA]</scope>
    <source>
        <strain evidence="1 2">CCMP2467</strain>
    </source>
</reference>
<evidence type="ECO:0000313" key="1">
    <source>
        <dbReference type="EMBL" id="OLP96750.1"/>
    </source>
</evidence>
<dbReference type="Proteomes" id="UP000186817">
    <property type="component" value="Unassembled WGS sequence"/>
</dbReference>
<evidence type="ECO:0000313" key="2">
    <source>
        <dbReference type="Proteomes" id="UP000186817"/>
    </source>
</evidence>
<gene>
    <name evidence="1" type="ORF">AK812_SmicGene20982</name>
</gene>
<comment type="caution">
    <text evidence="1">The sequence shown here is derived from an EMBL/GenBank/DDBJ whole genome shotgun (WGS) entry which is preliminary data.</text>
</comment>
<accession>A0A1Q9DNN4</accession>
<organism evidence="1 2">
    <name type="scientific">Symbiodinium microadriaticum</name>
    <name type="common">Dinoflagellate</name>
    <name type="synonym">Zooxanthella microadriatica</name>
    <dbReference type="NCBI Taxonomy" id="2951"/>
    <lineage>
        <taxon>Eukaryota</taxon>
        <taxon>Sar</taxon>
        <taxon>Alveolata</taxon>
        <taxon>Dinophyceae</taxon>
        <taxon>Suessiales</taxon>
        <taxon>Symbiodiniaceae</taxon>
        <taxon>Symbiodinium</taxon>
    </lineage>
</organism>
<dbReference type="AlphaFoldDB" id="A0A1Q9DNN4"/>
<dbReference type="EMBL" id="LSRX01000456">
    <property type="protein sequence ID" value="OLP96750.1"/>
    <property type="molecule type" value="Genomic_DNA"/>
</dbReference>
<proteinExistence type="predicted"/>
<protein>
    <submittedName>
        <fullName evidence="1">Uncharacterized protein</fullName>
    </submittedName>
</protein>
<sequence>MSRIASANLKKMRIACAQVYVPDEIKALPAEAPILKSRRLRDPDGELLLPLKTAKKGKAKKKAVGFNTPRAKK</sequence>
<keyword evidence="2" id="KW-1185">Reference proteome</keyword>
<name>A0A1Q9DNN4_SYMMI</name>